<dbReference type="Proteomes" id="UP000266861">
    <property type="component" value="Unassembled WGS sequence"/>
</dbReference>
<dbReference type="OrthoDB" id="411251at2759"/>
<evidence type="ECO:0000313" key="3">
    <source>
        <dbReference type="Proteomes" id="UP000266861"/>
    </source>
</evidence>
<dbReference type="InterPro" id="IPR000156">
    <property type="entry name" value="Ran_bind_dom"/>
</dbReference>
<proteinExistence type="predicted"/>
<dbReference type="EMBL" id="PQFF01000202">
    <property type="protein sequence ID" value="RHZ75141.1"/>
    <property type="molecule type" value="Genomic_DNA"/>
</dbReference>
<dbReference type="STRING" id="1348612.A0A397IGS6"/>
<dbReference type="Pfam" id="PF00638">
    <property type="entry name" value="Ran_BP1"/>
    <property type="match status" value="1"/>
</dbReference>
<reference evidence="2 3" key="1">
    <citation type="submission" date="2018-08" db="EMBL/GenBank/DDBJ databases">
        <title>Genome and evolution of the arbuscular mycorrhizal fungus Diversispora epigaea (formerly Glomus versiforme) and its bacterial endosymbionts.</title>
        <authorList>
            <person name="Sun X."/>
            <person name="Fei Z."/>
            <person name="Harrison M."/>
        </authorList>
    </citation>
    <scope>NUCLEOTIDE SEQUENCE [LARGE SCALE GENOMIC DNA]</scope>
    <source>
        <strain evidence="2 3">IT104</strain>
    </source>
</reference>
<name>A0A397IGS6_9GLOM</name>
<gene>
    <name evidence="2" type="ORF">Glove_217g243</name>
</gene>
<accession>A0A397IGS6</accession>
<dbReference type="SUPFAM" id="SSF50729">
    <property type="entry name" value="PH domain-like"/>
    <property type="match status" value="1"/>
</dbReference>
<keyword evidence="3" id="KW-1185">Reference proteome</keyword>
<feature type="domain" description="RanBD1" evidence="1">
    <location>
        <begin position="1"/>
        <end position="65"/>
    </location>
</feature>
<organism evidence="2 3">
    <name type="scientific">Diversispora epigaea</name>
    <dbReference type="NCBI Taxonomy" id="1348612"/>
    <lineage>
        <taxon>Eukaryota</taxon>
        <taxon>Fungi</taxon>
        <taxon>Fungi incertae sedis</taxon>
        <taxon>Mucoromycota</taxon>
        <taxon>Glomeromycotina</taxon>
        <taxon>Glomeromycetes</taxon>
        <taxon>Diversisporales</taxon>
        <taxon>Diversisporaceae</taxon>
        <taxon>Diversispora</taxon>
    </lineage>
</organism>
<comment type="caution">
    <text evidence="2">The sequence shown here is derived from an EMBL/GenBank/DDBJ whole genome shotgun (WGS) entry which is preliminary data.</text>
</comment>
<dbReference type="InterPro" id="IPR011993">
    <property type="entry name" value="PH-like_dom_sf"/>
</dbReference>
<dbReference type="Gene3D" id="2.30.29.30">
    <property type="entry name" value="Pleckstrin-homology domain (PH domain)/Phosphotyrosine-binding domain (PTB)"/>
    <property type="match status" value="1"/>
</dbReference>
<evidence type="ECO:0000259" key="1">
    <source>
        <dbReference type="Pfam" id="PF00638"/>
    </source>
</evidence>
<evidence type="ECO:0000313" key="2">
    <source>
        <dbReference type="EMBL" id="RHZ75141.1"/>
    </source>
</evidence>
<sequence length="68" mass="7652">MRADNVLRVILNVTLFRGMNVERSQEKFVRLFAFEGNGASLVHLAIKLSNSNEADNLYEAIKDATLRA</sequence>
<protein>
    <recommendedName>
        <fullName evidence="1">RanBD1 domain-containing protein</fullName>
    </recommendedName>
</protein>
<dbReference type="AlphaFoldDB" id="A0A397IGS6"/>